<protein>
    <recommendedName>
        <fullName evidence="7">Proline--tRNA ligase</fullName>
        <ecNumber evidence="7">6.1.1.15</ecNumber>
    </recommendedName>
    <alternativeName>
        <fullName evidence="7">Prolyl-tRNA synthetase</fullName>
        <shortName evidence="7">ProRS</shortName>
    </alternativeName>
</protein>
<dbReference type="GO" id="GO:0005524">
    <property type="term" value="F:ATP binding"/>
    <property type="evidence" value="ECO:0007669"/>
    <property type="project" value="UniProtKB-UniRule"/>
</dbReference>
<dbReference type="Pfam" id="PF00587">
    <property type="entry name" value="tRNA-synt_2b"/>
    <property type="match status" value="1"/>
</dbReference>
<evidence type="ECO:0000313" key="9">
    <source>
        <dbReference type="EMBL" id="OAL10283.1"/>
    </source>
</evidence>
<comment type="subcellular location">
    <subcellularLocation>
        <location evidence="7">Cytoplasm</location>
    </subcellularLocation>
</comment>
<dbReference type="InterPro" id="IPR004154">
    <property type="entry name" value="Anticodon-bd"/>
</dbReference>
<feature type="domain" description="Aminoacyl-transfer RNA synthetases class-II family profile" evidence="8">
    <location>
        <begin position="37"/>
        <end position="275"/>
    </location>
</feature>
<dbReference type="InterPro" id="IPR045864">
    <property type="entry name" value="aa-tRNA-synth_II/BPL/LPL"/>
</dbReference>
<keyword evidence="2 7" id="KW-0436">Ligase</keyword>
<dbReference type="SUPFAM" id="SSF55681">
    <property type="entry name" value="Class II aaRS and biotin synthetases"/>
    <property type="match status" value="1"/>
</dbReference>
<dbReference type="SUPFAM" id="SSF52954">
    <property type="entry name" value="Class II aaRS ABD-related"/>
    <property type="match status" value="1"/>
</dbReference>
<organism evidence="9 10">
    <name type="scientific">Candidatus Mycoplasma haematobovis</name>
    <dbReference type="NCBI Taxonomy" id="432608"/>
    <lineage>
        <taxon>Bacteria</taxon>
        <taxon>Bacillati</taxon>
        <taxon>Mycoplasmatota</taxon>
        <taxon>Mollicutes</taxon>
        <taxon>Mycoplasmataceae</taxon>
        <taxon>Mycoplasma</taxon>
    </lineage>
</organism>
<evidence type="ECO:0000256" key="6">
    <source>
        <dbReference type="ARBA" id="ARBA00023146"/>
    </source>
</evidence>
<dbReference type="EC" id="6.1.1.15" evidence="7"/>
<keyword evidence="1 7" id="KW-0963">Cytoplasm</keyword>
<dbReference type="InterPro" id="IPR006195">
    <property type="entry name" value="aa-tRNA-synth_II"/>
</dbReference>
<dbReference type="Gene3D" id="3.30.930.10">
    <property type="entry name" value="Bira Bifunctional Protein, Domain 2"/>
    <property type="match status" value="1"/>
</dbReference>
<comment type="function">
    <text evidence="7">Catalyzes the attachment of proline to tRNA(Pro) in a two-step reaction: proline is first activated by ATP to form Pro-AMP and then transferred to the acceptor end of tRNA(Pro).</text>
</comment>
<dbReference type="Gene3D" id="3.40.50.800">
    <property type="entry name" value="Anticodon-binding domain"/>
    <property type="match status" value="1"/>
</dbReference>
<keyword evidence="10" id="KW-1185">Reference proteome</keyword>
<comment type="subunit">
    <text evidence="7">Homodimer.</text>
</comment>
<dbReference type="InterPro" id="IPR002314">
    <property type="entry name" value="aa-tRNA-synt_IIb"/>
</dbReference>
<dbReference type="SMART" id="SM00946">
    <property type="entry name" value="ProRS-C_1"/>
    <property type="match status" value="1"/>
</dbReference>
<keyword evidence="4 7" id="KW-0067">ATP-binding</keyword>
<evidence type="ECO:0000256" key="7">
    <source>
        <dbReference type="HAMAP-Rule" id="MF_01571"/>
    </source>
</evidence>
<dbReference type="Proteomes" id="UP000077623">
    <property type="component" value="Unassembled WGS sequence"/>
</dbReference>
<dbReference type="PANTHER" id="PTHR43382:SF2">
    <property type="entry name" value="BIFUNCTIONAL GLUTAMATE_PROLINE--TRNA LIGASE"/>
    <property type="match status" value="1"/>
</dbReference>
<keyword evidence="3 7" id="KW-0547">Nucleotide-binding</keyword>
<dbReference type="InterPro" id="IPR004499">
    <property type="entry name" value="Pro-tRNA-ligase_IIa_arc-type"/>
</dbReference>
<dbReference type="RefSeq" id="WP_187150132.1">
    <property type="nucleotide sequence ID" value="NZ_LWUJ01000011.1"/>
</dbReference>
<dbReference type="InterPro" id="IPR036621">
    <property type="entry name" value="Anticodon-bd_dom_sf"/>
</dbReference>
<accession>A0A1A9QCU7</accession>
<evidence type="ECO:0000256" key="2">
    <source>
        <dbReference type="ARBA" id="ARBA00022598"/>
    </source>
</evidence>
<keyword evidence="5 7" id="KW-0648">Protein biosynthesis</keyword>
<comment type="caution">
    <text evidence="9">The sequence shown here is derived from an EMBL/GenBank/DDBJ whole genome shotgun (WGS) entry which is preliminary data.</text>
</comment>
<dbReference type="PROSITE" id="PS50862">
    <property type="entry name" value="AA_TRNA_LIGASE_II"/>
    <property type="match status" value="1"/>
</dbReference>
<dbReference type="GO" id="GO:0006433">
    <property type="term" value="P:prolyl-tRNA aminoacylation"/>
    <property type="evidence" value="ECO:0007669"/>
    <property type="project" value="UniProtKB-UniRule"/>
</dbReference>
<gene>
    <name evidence="7" type="primary">proS</name>
    <name evidence="9" type="ORF">A6V39_02460</name>
</gene>
<dbReference type="InterPro" id="IPR017449">
    <property type="entry name" value="Pro-tRNA_synth_II"/>
</dbReference>
<dbReference type="HAMAP" id="MF_01571">
    <property type="entry name" value="Pro_tRNA_synth_type3"/>
    <property type="match status" value="1"/>
</dbReference>
<dbReference type="GO" id="GO:0004827">
    <property type="term" value="F:proline-tRNA ligase activity"/>
    <property type="evidence" value="ECO:0007669"/>
    <property type="project" value="UniProtKB-UniRule"/>
</dbReference>
<dbReference type="Pfam" id="PF09180">
    <property type="entry name" value="ProRS-C_1"/>
    <property type="match status" value="1"/>
</dbReference>
<proteinExistence type="inferred from homology"/>
<evidence type="ECO:0000256" key="1">
    <source>
        <dbReference type="ARBA" id="ARBA00022490"/>
    </source>
</evidence>
<evidence type="ECO:0000256" key="4">
    <source>
        <dbReference type="ARBA" id="ARBA00022840"/>
    </source>
</evidence>
<dbReference type="PANTHER" id="PTHR43382">
    <property type="entry name" value="PROLYL-TRNA SYNTHETASE"/>
    <property type="match status" value="1"/>
</dbReference>
<comment type="catalytic activity">
    <reaction evidence="7">
        <text>tRNA(Pro) + L-proline + ATP = L-prolyl-tRNA(Pro) + AMP + diphosphate</text>
        <dbReference type="Rhea" id="RHEA:14305"/>
        <dbReference type="Rhea" id="RHEA-COMP:9700"/>
        <dbReference type="Rhea" id="RHEA-COMP:9702"/>
        <dbReference type="ChEBI" id="CHEBI:30616"/>
        <dbReference type="ChEBI" id="CHEBI:33019"/>
        <dbReference type="ChEBI" id="CHEBI:60039"/>
        <dbReference type="ChEBI" id="CHEBI:78442"/>
        <dbReference type="ChEBI" id="CHEBI:78532"/>
        <dbReference type="ChEBI" id="CHEBI:456215"/>
        <dbReference type="EC" id="6.1.1.15"/>
    </reaction>
</comment>
<evidence type="ECO:0000256" key="3">
    <source>
        <dbReference type="ARBA" id="ARBA00022741"/>
    </source>
</evidence>
<dbReference type="Pfam" id="PF03129">
    <property type="entry name" value="HGTP_anticodon"/>
    <property type="match status" value="1"/>
</dbReference>
<reference evidence="10" key="1">
    <citation type="submission" date="2016-04" db="EMBL/GenBank/DDBJ databases">
        <authorList>
            <person name="Quiroz-Castaneda R.E."/>
            <person name="Martinez-Ocampo F."/>
        </authorList>
    </citation>
    <scope>NUCLEOTIDE SEQUENCE [LARGE SCALE GENOMIC DNA]</scope>
    <source>
        <strain evidence="10">INIFAP01</strain>
    </source>
</reference>
<dbReference type="GO" id="GO:0017101">
    <property type="term" value="C:aminoacyl-tRNA synthetase multienzyme complex"/>
    <property type="evidence" value="ECO:0007669"/>
    <property type="project" value="TreeGrafter"/>
</dbReference>
<dbReference type="STRING" id="432608.A6V39_02460"/>
<evidence type="ECO:0000313" key="10">
    <source>
        <dbReference type="Proteomes" id="UP000077623"/>
    </source>
</evidence>
<comment type="similarity">
    <text evidence="7">Belongs to the class-II aminoacyl-tRNA synthetase family. ProS type 3 subfamily.</text>
</comment>
<dbReference type="Gene3D" id="3.30.110.30">
    <property type="entry name" value="C-terminal domain of ProRS"/>
    <property type="match status" value="1"/>
</dbReference>
<evidence type="ECO:0000259" key="8">
    <source>
        <dbReference type="PROSITE" id="PS50862"/>
    </source>
</evidence>
<name>A0A1A9QCU7_9MOLU</name>
<dbReference type="AlphaFoldDB" id="A0A1A9QCU7"/>
<dbReference type="EMBL" id="LWUJ01000011">
    <property type="protein sequence ID" value="OAL10283.1"/>
    <property type="molecule type" value="Genomic_DNA"/>
</dbReference>
<evidence type="ECO:0000256" key="5">
    <source>
        <dbReference type="ARBA" id="ARBA00022917"/>
    </source>
</evidence>
<dbReference type="InterPro" id="IPR016061">
    <property type="entry name" value="Pro-tRNA_ligase_II_C"/>
</dbReference>
<keyword evidence="6 7" id="KW-0030">Aminoacyl-tRNA synthetase</keyword>
<dbReference type="SUPFAM" id="SSF64586">
    <property type="entry name" value="C-terminal domain of ProRS"/>
    <property type="match status" value="1"/>
</dbReference>
<comment type="domain">
    <text evidence="7">Consists of three domains: the N-terminal catalytic domain, the anticodon-binding domain and the C-terminal extension.</text>
</comment>
<dbReference type="GO" id="GO:0005737">
    <property type="term" value="C:cytoplasm"/>
    <property type="evidence" value="ECO:0007669"/>
    <property type="project" value="UniProtKB-SubCell"/>
</dbReference>
<sequence length="467" mass="54092">MFSKKENTARWYENIVKISGIALPGIVKGTLFINSKGWNIWERIQAFVNKEFKKIGLKNISLPSFIPLSEIEKEKASLTGFIPELYLISKSTDPDTKNTFLRPTSEILFSHFFRSILNSYEDLPLLYNQWCNVFRSEKNTKAFLRSCEFHWQEAHTLHLTKEEAFEYLNLFHEIYKKLVKELLNIAFLEGEKTVNERFQGALKTLTLEAVMPDGQALQIATSHYLGQNFSKMFEIKFTNSNNQKDYPHQLSAGSSTRLIGALILSHSDDEGLVLPFDLADVQIKVLVINGVVNENSELFNIINNALKDYLVEWDFSNKSFGWKIKNEELNGTPFVILLGAKELENKVLLIKSRLDSEKKEVSFENLSNYFKEEIKEYKNKLLEASKSNLKNSIVKCNTLEEVKKEILENKKIALVPWFDDEENEINFKNEQWGFSPRCIESRLINSKEFCFYSGKIATVYAYFGRSY</sequence>